<evidence type="ECO:0000313" key="1">
    <source>
        <dbReference type="EMBL" id="NLJ19454.1"/>
    </source>
</evidence>
<dbReference type="EMBL" id="JAAYSM010000405">
    <property type="protein sequence ID" value="NLJ19454.1"/>
    <property type="molecule type" value="Genomic_DNA"/>
</dbReference>
<dbReference type="Proteomes" id="UP000541058">
    <property type="component" value="Unassembled WGS sequence"/>
</dbReference>
<name>A0A7X8H123_9LACT</name>
<evidence type="ECO:0000313" key="2">
    <source>
        <dbReference type="Proteomes" id="UP000541058"/>
    </source>
</evidence>
<proteinExistence type="predicted"/>
<reference evidence="1 2" key="1">
    <citation type="journal article" date="2020" name="Biotechnol. Biofuels">
        <title>New insights from the biogas microbiome by comprehensive genome-resolved metagenomics of nearly 1600 species originating from multiple anaerobic digesters.</title>
        <authorList>
            <person name="Campanaro S."/>
            <person name="Treu L."/>
            <person name="Rodriguez-R L.M."/>
            <person name="Kovalovszki A."/>
            <person name="Ziels R.M."/>
            <person name="Maus I."/>
            <person name="Zhu X."/>
            <person name="Kougias P.G."/>
            <person name="Basile A."/>
            <person name="Luo G."/>
            <person name="Schluter A."/>
            <person name="Konstantinidis K.T."/>
            <person name="Angelidaki I."/>
        </authorList>
    </citation>
    <scope>NUCLEOTIDE SEQUENCE [LARGE SCALE GENOMIC DNA]</scope>
    <source>
        <strain evidence="1">AS23ysBPME_34</strain>
    </source>
</reference>
<dbReference type="Pfam" id="PF20292">
    <property type="entry name" value="MC7"/>
    <property type="match status" value="1"/>
</dbReference>
<protein>
    <submittedName>
        <fullName evidence="1">Uncharacterized protein</fullName>
    </submittedName>
</protein>
<gene>
    <name evidence="1" type="ORF">GX355_11415</name>
</gene>
<sequence>MRLPNKVTPFKSSVISLFPIILNTLIQNDMSPKDLLEITKSKTYKNEKSLADFLSALDCLFALGKIELTKEGGMLKYVNHDSV</sequence>
<comment type="caution">
    <text evidence="1">The sequence shown here is derived from an EMBL/GenBank/DDBJ whole genome shotgun (WGS) entry which is preliminary data.</text>
</comment>
<dbReference type="AlphaFoldDB" id="A0A7X8H123"/>
<accession>A0A7X8H123</accession>
<organism evidence="1 2">
    <name type="scientific">Globicatella sulfidifaciens</name>
    <dbReference type="NCBI Taxonomy" id="136093"/>
    <lineage>
        <taxon>Bacteria</taxon>
        <taxon>Bacillati</taxon>
        <taxon>Bacillota</taxon>
        <taxon>Bacilli</taxon>
        <taxon>Lactobacillales</taxon>
        <taxon>Aerococcaceae</taxon>
        <taxon>Globicatella</taxon>
    </lineage>
</organism>
<dbReference type="RefSeq" id="WP_276650013.1">
    <property type="nucleotide sequence ID" value="NZ_JAAYSM010000405.1"/>
</dbReference>
<dbReference type="InterPro" id="IPR046900">
    <property type="entry name" value="ABC-3C_MC7"/>
</dbReference>